<accession>A0A3P3DW08</accession>
<dbReference type="GO" id="GO:0005886">
    <property type="term" value="C:plasma membrane"/>
    <property type="evidence" value="ECO:0007669"/>
    <property type="project" value="UniProtKB-SubCell"/>
</dbReference>
<feature type="transmembrane region" description="Helical" evidence="8">
    <location>
        <begin position="80"/>
        <end position="96"/>
    </location>
</feature>
<dbReference type="GO" id="GO:1903785">
    <property type="term" value="P:L-valine transmembrane transport"/>
    <property type="evidence" value="ECO:0007669"/>
    <property type="project" value="TreeGrafter"/>
</dbReference>
<keyword evidence="5 8" id="KW-0812">Transmembrane</keyword>
<evidence type="ECO:0000256" key="6">
    <source>
        <dbReference type="ARBA" id="ARBA00022989"/>
    </source>
</evidence>
<evidence type="ECO:0000256" key="8">
    <source>
        <dbReference type="SAM" id="Phobius"/>
    </source>
</evidence>
<gene>
    <name evidence="9" type="ORF">EG244_00415</name>
</gene>
<dbReference type="Proteomes" id="UP000282125">
    <property type="component" value="Unassembled WGS sequence"/>
</dbReference>
<feature type="transmembrane region" description="Helical" evidence="8">
    <location>
        <begin position="53"/>
        <end position="73"/>
    </location>
</feature>
<organism evidence="9 10">
    <name type="scientific">Falsigemmobacter faecalis</name>
    <dbReference type="NCBI Taxonomy" id="2488730"/>
    <lineage>
        <taxon>Bacteria</taxon>
        <taxon>Pseudomonadati</taxon>
        <taxon>Pseudomonadota</taxon>
        <taxon>Alphaproteobacteria</taxon>
        <taxon>Rhodobacterales</taxon>
        <taxon>Paracoccaceae</taxon>
        <taxon>Falsigemmobacter</taxon>
    </lineage>
</organism>
<dbReference type="InterPro" id="IPR011606">
    <property type="entry name" value="Brnchd-chn_aa_trnsp_permease"/>
</dbReference>
<dbReference type="OrthoDB" id="3579489at2"/>
<evidence type="ECO:0000313" key="9">
    <source>
        <dbReference type="EMBL" id="RRH78453.1"/>
    </source>
</evidence>
<feature type="transmembrane region" description="Helical" evidence="8">
    <location>
        <begin position="224"/>
        <end position="242"/>
    </location>
</feature>
<comment type="subcellular location">
    <subcellularLocation>
        <location evidence="1">Cell membrane</location>
        <topology evidence="1">Multi-pass membrane protein</topology>
    </subcellularLocation>
</comment>
<proteinExistence type="inferred from homology"/>
<evidence type="ECO:0000256" key="5">
    <source>
        <dbReference type="ARBA" id="ARBA00022692"/>
    </source>
</evidence>
<evidence type="ECO:0000256" key="3">
    <source>
        <dbReference type="ARBA" id="ARBA00022448"/>
    </source>
</evidence>
<dbReference type="Pfam" id="PF03591">
    <property type="entry name" value="AzlC"/>
    <property type="match status" value="1"/>
</dbReference>
<dbReference type="PANTHER" id="PTHR34979">
    <property type="entry name" value="INNER MEMBRANE PROTEIN YGAZ"/>
    <property type="match status" value="1"/>
</dbReference>
<name>A0A3P3DW08_9RHOB</name>
<feature type="transmembrane region" description="Helical" evidence="8">
    <location>
        <begin position="178"/>
        <end position="195"/>
    </location>
</feature>
<evidence type="ECO:0000256" key="4">
    <source>
        <dbReference type="ARBA" id="ARBA00022475"/>
    </source>
</evidence>
<dbReference type="EMBL" id="RRAZ01000001">
    <property type="protein sequence ID" value="RRH78453.1"/>
    <property type="molecule type" value="Genomic_DNA"/>
</dbReference>
<evidence type="ECO:0000313" key="10">
    <source>
        <dbReference type="Proteomes" id="UP000282125"/>
    </source>
</evidence>
<evidence type="ECO:0000256" key="7">
    <source>
        <dbReference type="ARBA" id="ARBA00023136"/>
    </source>
</evidence>
<keyword evidence="3" id="KW-0813">Transport</keyword>
<evidence type="ECO:0000256" key="2">
    <source>
        <dbReference type="ARBA" id="ARBA00010735"/>
    </source>
</evidence>
<protein>
    <submittedName>
        <fullName evidence="9">Branched-chain amino acid ABC transporter permease</fullName>
    </submittedName>
</protein>
<reference evidence="9 10" key="1">
    <citation type="submission" date="2018-11" db="EMBL/GenBank/DDBJ databases">
        <title>Gemmobacter sp. nov., YIM 102744-1 draft genome.</title>
        <authorList>
            <person name="Li G."/>
            <person name="Jiang Y."/>
        </authorList>
    </citation>
    <scope>NUCLEOTIDE SEQUENCE [LARGE SCALE GENOMIC DNA]</scope>
    <source>
        <strain evidence="9 10">YIM 102744-1</strain>
    </source>
</reference>
<feature type="transmembrane region" description="Helical" evidence="8">
    <location>
        <begin position="21"/>
        <end position="47"/>
    </location>
</feature>
<dbReference type="AlphaFoldDB" id="A0A3P3DW08"/>
<feature type="transmembrane region" description="Helical" evidence="8">
    <location>
        <begin position="146"/>
        <end position="172"/>
    </location>
</feature>
<comment type="caution">
    <text evidence="9">The sequence shown here is derived from an EMBL/GenBank/DDBJ whole genome shotgun (WGS) entry which is preliminary data.</text>
</comment>
<dbReference type="PANTHER" id="PTHR34979:SF1">
    <property type="entry name" value="INNER MEMBRANE PROTEIN YGAZ"/>
    <property type="match status" value="1"/>
</dbReference>
<comment type="similarity">
    <text evidence="2">Belongs to the AzlC family.</text>
</comment>
<evidence type="ECO:0000256" key="1">
    <source>
        <dbReference type="ARBA" id="ARBA00004651"/>
    </source>
</evidence>
<sequence length="246" mass="26225">MQAEQNTSGSAGDGPSVRRAFLRGVLISSPFLLVIVPFAMLFGVLATEAGMDLLTVMAFTVAVFAGSSQLTALQLMQDNAPAAVILATSLAVNLRMSMYSAALTPWLGRLSLWSRAWVAFLLVDQSYAASVAEYERNPKMSNAERLAYFFGTVVLVAPFWYLATGVGAILGAQIPPELALDFAMPLSFIALTAPMLRTIPHLVAAFTSVTLALTLTWLPWSSGILVAAITAMLAGAFTEMALEKRA</sequence>
<keyword evidence="10" id="KW-1185">Reference proteome</keyword>
<dbReference type="RefSeq" id="WP_124963029.1">
    <property type="nucleotide sequence ID" value="NZ_RRAZ01000001.1"/>
</dbReference>
<keyword evidence="6 8" id="KW-1133">Transmembrane helix</keyword>
<keyword evidence="7 8" id="KW-0472">Membrane</keyword>
<keyword evidence="4" id="KW-1003">Cell membrane</keyword>